<organism evidence="2 3">
    <name type="scientific">Candidatus Methylospira mobilis</name>
    <dbReference type="NCBI Taxonomy" id="1808979"/>
    <lineage>
        <taxon>Bacteria</taxon>
        <taxon>Pseudomonadati</taxon>
        <taxon>Pseudomonadota</taxon>
        <taxon>Gammaproteobacteria</taxon>
        <taxon>Methylococcales</taxon>
        <taxon>Methylococcaceae</taxon>
        <taxon>Candidatus Methylospira</taxon>
    </lineage>
</organism>
<accession>A0A5Q0BM93</accession>
<dbReference type="AlphaFoldDB" id="A0A5Q0BM93"/>
<protein>
    <submittedName>
        <fullName evidence="2">DUF2380 domain-containing protein</fullName>
    </submittedName>
</protein>
<evidence type="ECO:0000313" key="3">
    <source>
        <dbReference type="Proteomes" id="UP000325755"/>
    </source>
</evidence>
<keyword evidence="1" id="KW-0812">Transmembrane</keyword>
<proteinExistence type="predicted"/>
<dbReference type="EMBL" id="CP044205">
    <property type="protein sequence ID" value="QFY44870.1"/>
    <property type="molecule type" value="Genomic_DNA"/>
</dbReference>
<dbReference type="Pfam" id="PF11684">
    <property type="entry name" value="DUF3280"/>
    <property type="match status" value="1"/>
</dbReference>
<evidence type="ECO:0000256" key="1">
    <source>
        <dbReference type="SAM" id="Phobius"/>
    </source>
</evidence>
<dbReference type="OrthoDB" id="5573138at2"/>
<dbReference type="InterPro" id="IPR021698">
    <property type="entry name" value="DUF3280"/>
</dbReference>
<dbReference type="Proteomes" id="UP000325755">
    <property type="component" value="Chromosome"/>
</dbReference>
<name>A0A5Q0BM93_9GAMM</name>
<keyword evidence="3" id="KW-1185">Reference proteome</keyword>
<gene>
    <name evidence="2" type="ORF">F6R98_21375</name>
</gene>
<evidence type="ECO:0000313" key="2">
    <source>
        <dbReference type="EMBL" id="QFY44870.1"/>
    </source>
</evidence>
<sequence length="210" mass="23250">MSVRQHLLHCRRQIHSGSIETALSLKQHPDAKDTFMSRRIPRIFRCLGIAAALLFLYTGPLHAGVGIGVLDFELKDITSNPNTPDETARAATLKPELERALQQCRYDIVPITAEQQTGAAKGAGYLYDHPDEAAVLGETIGARFIVVGRVSKPSFLFVHFLARLVDVKTQKIVGDFVVELKGKHIELTGKGIQRLAQQVDEGIRRYLGLQ</sequence>
<keyword evidence="1" id="KW-1133">Transmembrane helix</keyword>
<keyword evidence="1" id="KW-0472">Membrane</keyword>
<dbReference type="InParanoid" id="A0A5Q0BM93"/>
<reference evidence="2 3" key="1">
    <citation type="submission" date="2019-09" db="EMBL/GenBank/DDBJ databases">
        <title>Ecophysiology of the spiral-shaped methanotroph Methylospira mobilis as revealed by the complete genome sequence.</title>
        <authorList>
            <person name="Oshkin I.Y."/>
            <person name="Dedysh S.N."/>
            <person name="Miroshnikov K."/>
            <person name="Danilova O.V."/>
            <person name="Hakobyan A."/>
            <person name="Liesack W."/>
        </authorList>
    </citation>
    <scope>NUCLEOTIDE SEQUENCE [LARGE SCALE GENOMIC DNA]</scope>
    <source>
        <strain evidence="2 3">Shm1</strain>
    </source>
</reference>
<dbReference type="RefSeq" id="WP_153250835.1">
    <property type="nucleotide sequence ID" value="NZ_CP044205.1"/>
</dbReference>
<dbReference type="KEGG" id="mmob:F6R98_21375"/>
<feature type="transmembrane region" description="Helical" evidence="1">
    <location>
        <begin position="46"/>
        <end position="70"/>
    </location>
</feature>